<dbReference type="CDD" id="cd11040">
    <property type="entry name" value="CYP7_CYP8-like"/>
    <property type="match status" value="1"/>
</dbReference>
<proteinExistence type="inferred from homology"/>
<evidence type="ECO:0000256" key="2">
    <source>
        <dbReference type="ARBA" id="ARBA00010617"/>
    </source>
</evidence>
<reference evidence="10" key="1">
    <citation type="journal article" date="2023" name="Mol. Phylogenet. Evol.">
        <title>Genome-scale phylogeny and comparative genomics of the fungal order Sordariales.</title>
        <authorList>
            <person name="Hensen N."/>
            <person name="Bonometti L."/>
            <person name="Westerberg I."/>
            <person name="Brannstrom I.O."/>
            <person name="Guillou S."/>
            <person name="Cros-Aarteil S."/>
            <person name="Calhoun S."/>
            <person name="Haridas S."/>
            <person name="Kuo A."/>
            <person name="Mondo S."/>
            <person name="Pangilinan J."/>
            <person name="Riley R."/>
            <person name="LaButti K."/>
            <person name="Andreopoulos B."/>
            <person name="Lipzen A."/>
            <person name="Chen C."/>
            <person name="Yan M."/>
            <person name="Daum C."/>
            <person name="Ng V."/>
            <person name="Clum A."/>
            <person name="Steindorff A."/>
            <person name="Ohm R.A."/>
            <person name="Martin F."/>
            <person name="Silar P."/>
            <person name="Natvig D.O."/>
            <person name="Lalanne C."/>
            <person name="Gautier V."/>
            <person name="Ament-Velasquez S.L."/>
            <person name="Kruys A."/>
            <person name="Hutchinson M.I."/>
            <person name="Powell A.J."/>
            <person name="Barry K."/>
            <person name="Miller A.N."/>
            <person name="Grigoriev I.V."/>
            <person name="Debuchy R."/>
            <person name="Gladieux P."/>
            <person name="Hiltunen Thoren M."/>
            <person name="Johannesson H."/>
        </authorList>
    </citation>
    <scope>NUCLEOTIDE SEQUENCE</scope>
    <source>
        <strain evidence="10">CBS 314.62</strain>
    </source>
</reference>
<dbReference type="PANTHER" id="PTHR24304">
    <property type="entry name" value="CYTOCHROME P450 FAMILY 7"/>
    <property type="match status" value="1"/>
</dbReference>
<evidence type="ECO:0000256" key="1">
    <source>
        <dbReference type="ARBA" id="ARBA00001971"/>
    </source>
</evidence>
<dbReference type="Proteomes" id="UP001270362">
    <property type="component" value="Unassembled WGS sequence"/>
</dbReference>
<dbReference type="EMBL" id="JAULSO010000002">
    <property type="protein sequence ID" value="KAK3689675.1"/>
    <property type="molecule type" value="Genomic_DNA"/>
</dbReference>
<evidence type="ECO:0000256" key="7">
    <source>
        <dbReference type="PIRSR" id="PIRSR602403-1"/>
    </source>
</evidence>
<protein>
    <submittedName>
        <fullName evidence="10">Cytochrome P450</fullName>
    </submittedName>
</protein>
<dbReference type="InterPro" id="IPR050529">
    <property type="entry name" value="CYP450_sterol_14alpha_dmase"/>
</dbReference>
<feature type="region of interest" description="Disordered" evidence="8">
    <location>
        <begin position="574"/>
        <end position="601"/>
    </location>
</feature>
<comment type="cofactor">
    <cofactor evidence="1 7">
        <name>heme</name>
        <dbReference type="ChEBI" id="CHEBI:30413"/>
    </cofactor>
</comment>
<organism evidence="10 11">
    <name type="scientific">Podospora appendiculata</name>
    <dbReference type="NCBI Taxonomy" id="314037"/>
    <lineage>
        <taxon>Eukaryota</taxon>
        <taxon>Fungi</taxon>
        <taxon>Dikarya</taxon>
        <taxon>Ascomycota</taxon>
        <taxon>Pezizomycotina</taxon>
        <taxon>Sordariomycetes</taxon>
        <taxon>Sordariomycetidae</taxon>
        <taxon>Sordariales</taxon>
        <taxon>Podosporaceae</taxon>
        <taxon>Podospora</taxon>
    </lineage>
</organism>
<dbReference type="SUPFAM" id="SSF48264">
    <property type="entry name" value="Cytochrome P450"/>
    <property type="match status" value="1"/>
</dbReference>
<evidence type="ECO:0000313" key="10">
    <source>
        <dbReference type="EMBL" id="KAK3689675.1"/>
    </source>
</evidence>
<feature type="transmembrane region" description="Helical" evidence="9">
    <location>
        <begin position="20"/>
        <end position="45"/>
    </location>
</feature>
<dbReference type="GO" id="GO:0020037">
    <property type="term" value="F:heme binding"/>
    <property type="evidence" value="ECO:0007669"/>
    <property type="project" value="InterPro"/>
</dbReference>
<evidence type="ECO:0000256" key="5">
    <source>
        <dbReference type="ARBA" id="ARBA00023004"/>
    </source>
</evidence>
<evidence type="ECO:0000256" key="6">
    <source>
        <dbReference type="ARBA" id="ARBA00023033"/>
    </source>
</evidence>
<feature type="binding site" description="axial binding residue" evidence="7">
    <location>
        <position position="537"/>
    </location>
    <ligand>
        <name>heme</name>
        <dbReference type="ChEBI" id="CHEBI:30413"/>
    </ligand>
    <ligandPart>
        <name>Fe</name>
        <dbReference type="ChEBI" id="CHEBI:18248"/>
    </ligandPart>
</feature>
<keyword evidence="9" id="KW-1133">Transmembrane helix</keyword>
<comment type="caution">
    <text evidence="10">The sequence shown here is derived from an EMBL/GenBank/DDBJ whole genome shotgun (WGS) entry which is preliminary data.</text>
</comment>
<evidence type="ECO:0000256" key="3">
    <source>
        <dbReference type="ARBA" id="ARBA00022617"/>
    </source>
</evidence>
<keyword evidence="3 7" id="KW-0349">Heme</keyword>
<accession>A0AAE0XBI8</accession>
<keyword evidence="6" id="KW-0503">Monooxygenase</keyword>
<keyword evidence="5 7" id="KW-0408">Iron</keyword>
<evidence type="ECO:0000313" key="11">
    <source>
        <dbReference type="Proteomes" id="UP001270362"/>
    </source>
</evidence>
<keyword evidence="4 7" id="KW-0479">Metal-binding</keyword>
<keyword evidence="9" id="KW-0812">Transmembrane</keyword>
<dbReference type="PRINTS" id="PR00465">
    <property type="entry name" value="EP450IV"/>
</dbReference>
<sequence>MAVDAIARALLGDAPWNGWLTIAASILLPLLLTYALTSTNAYWTLNFRGKHGNRPPPAPYVVPLLGNTLEVAASPQAFIGRMISHFGKTPFRFLVGTQTFYHIPPGEAILSMFRLSRDLTAKPLVMMAMRDQLGMPARDLAVLQRDDSGINAKPADGFEDMPAGHRILYAMHRDVHAMLSGASLDAMTARFVARYTSQLRATPAVPDSHGSWTTLPSLYPFLRDFMFHAATSSLFGDLFLDLSPHFAVDFWEYDSHTPTYLRRLPRLLAPDAYAVRDRALAAIKTWRQHAAARFDDTDTDLADAEWEPIWGSRLMRARRDMLSAAGLSEDGAASTELGLIWATNANAIPTAMWVLLGVLATGDGGLVSRIRAETNKCFDRLTGGVDVAMLCGGPLLTSVYLEALRYSVVTMPARAPLVDVFTLGEWKMERGSTLMSMSWFGARDAGFWNSGRRDAETGEPEHPVDEFWAERFLAYPGDEASGPIRKADESVYAAPAGVDGKGKAGRERTVEEDKTAKVVTTGIQGYFYPYGGGIKICPGRFFAKQEIMAAVAVMLDEFDIELVDMEGARKTRPDTNCFPAGALPPDRKVAARVRRRQRSNQ</sequence>
<feature type="compositionally biased region" description="Basic residues" evidence="8">
    <location>
        <begin position="590"/>
        <end position="601"/>
    </location>
</feature>
<name>A0AAE0XBI8_9PEZI</name>
<dbReference type="PANTHER" id="PTHR24304:SF2">
    <property type="entry name" value="24-HYDROXYCHOLESTEROL 7-ALPHA-HYDROXYLASE"/>
    <property type="match status" value="1"/>
</dbReference>
<keyword evidence="9" id="KW-0472">Membrane</keyword>
<evidence type="ECO:0000256" key="8">
    <source>
        <dbReference type="SAM" id="MobiDB-lite"/>
    </source>
</evidence>
<dbReference type="InterPro" id="IPR036396">
    <property type="entry name" value="Cyt_P450_sf"/>
</dbReference>
<dbReference type="GO" id="GO:0008395">
    <property type="term" value="F:steroid hydroxylase activity"/>
    <property type="evidence" value="ECO:0007669"/>
    <property type="project" value="TreeGrafter"/>
</dbReference>
<dbReference type="GO" id="GO:0005506">
    <property type="term" value="F:iron ion binding"/>
    <property type="evidence" value="ECO:0007669"/>
    <property type="project" value="InterPro"/>
</dbReference>
<comment type="similarity">
    <text evidence="2">Belongs to the cytochrome P450 family.</text>
</comment>
<dbReference type="InterPro" id="IPR001128">
    <property type="entry name" value="Cyt_P450"/>
</dbReference>
<evidence type="ECO:0000256" key="4">
    <source>
        <dbReference type="ARBA" id="ARBA00022723"/>
    </source>
</evidence>
<reference evidence="10" key="2">
    <citation type="submission" date="2023-06" db="EMBL/GenBank/DDBJ databases">
        <authorList>
            <consortium name="Lawrence Berkeley National Laboratory"/>
            <person name="Haridas S."/>
            <person name="Hensen N."/>
            <person name="Bonometti L."/>
            <person name="Westerberg I."/>
            <person name="Brannstrom I.O."/>
            <person name="Guillou S."/>
            <person name="Cros-Aarteil S."/>
            <person name="Calhoun S."/>
            <person name="Kuo A."/>
            <person name="Mondo S."/>
            <person name="Pangilinan J."/>
            <person name="Riley R."/>
            <person name="Labutti K."/>
            <person name="Andreopoulos B."/>
            <person name="Lipzen A."/>
            <person name="Chen C."/>
            <person name="Yanf M."/>
            <person name="Daum C."/>
            <person name="Ng V."/>
            <person name="Clum A."/>
            <person name="Steindorff A."/>
            <person name="Ohm R."/>
            <person name="Martin F."/>
            <person name="Silar P."/>
            <person name="Natvig D."/>
            <person name="Lalanne C."/>
            <person name="Gautier V."/>
            <person name="Ament-Velasquez S.L."/>
            <person name="Kruys A."/>
            <person name="Hutchinson M.I."/>
            <person name="Powell A.J."/>
            <person name="Barry K."/>
            <person name="Miller A.N."/>
            <person name="Grigoriev I.V."/>
            <person name="Debuchy R."/>
            <person name="Gladieux P."/>
            <person name="Thoren M.H."/>
            <person name="Johannesson H."/>
        </authorList>
    </citation>
    <scope>NUCLEOTIDE SEQUENCE</scope>
    <source>
        <strain evidence="10">CBS 314.62</strain>
    </source>
</reference>
<dbReference type="AlphaFoldDB" id="A0AAE0XBI8"/>
<dbReference type="Pfam" id="PF00067">
    <property type="entry name" value="p450"/>
    <property type="match status" value="1"/>
</dbReference>
<keyword evidence="11" id="KW-1185">Reference proteome</keyword>
<dbReference type="GO" id="GO:0016705">
    <property type="term" value="F:oxidoreductase activity, acting on paired donors, with incorporation or reduction of molecular oxygen"/>
    <property type="evidence" value="ECO:0007669"/>
    <property type="project" value="InterPro"/>
</dbReference>
<dbReference type="Gene3D" id="1.10.630.10">
    <property type="entry name" value="Cytochrome P450"/>
    <property type="match status" value="1"/>
</dbReference>
<gene>
    <name evidence="10" type="ORF">B0T22DRAFT_480869</name>
</gene>
<dbReference type="InterPro" id="IPR002403">
    <property type="entry name" value="Cyt_P450_E_grp-IV"/>
</dbReference>
<keyword evidence="6" id="KW-0560">Oxidoreductase</keyword>
<evidence type="ECO:0000256" key="9">
    <source>
        <dbReference type="SAM" id="Phobius"/>
    </source>
</evidence>